<keyword evidence="3" id="KW-0812">Transmembrane</keyword>
<feature type="compositionally biased region" description="Acidic residues" evidence="2">
    <location>
        <begin position="7"/>
        <end position="17"/>
    </location>
</feature>
<reference evidence="4" key="1">
    <citation type="submission" date="2019-08" db="EMBL/GenBank/DDBJ databases">
        <title>Carotenoids and Carotenoid Binding Proteins in the Halophilic Cyanobacterium Euhalothece sp. ZM00.</title>
        <authorList>
            <person name="Cho S.M."/>
            <person name="Song J.Y."/>
            <person name="Park Y.-I."/>
        </authorList>
    </citation>
    <scope>NUCLEOTIDE SEQUENCE [LARGE SCALE GENOMIC DNA]</scope>
    <source>
        <strain evidence="4">Z-M001</strain>
    </source>
</reference>
<evidence type="ECO:0000313" key="4">
    <source>
        <dbReference type="EMBL" id="QDZ38889.1"/>
    </source>
</evidence>
<evidence type="ECO:0000313" key="5">
    <source>
        <dbReference type="Proteomes" id="UP000318453"/>
    </source>
</evidence>
<evidence type="ECO:0000256" key="2">
    <source>
        <dbReference type="SAM" id="MobiDB-lite"/>
    </source>
</evidence>
<feature type="region of interest" description="Disordered" evidence="2">
    <location>
        <begin position="1"/>
        <end position="20"/>
    </location>
</feature>
<name>A0A5B8NL81_9CHRO</name>
<proteinExistence type="predicted"/>
<dbReference type="AlphaFoldDB" id="A0A5B8NL81"/>
<keyword evidence="5" id="KW-1185">Reference proteome</keyword>
<keyword evidence="3" id="KW-1133">Transmembrane helix</keyword>
<dbReference type="OrthoDB" id="483469at2"/>
<protein>
    <submittedName>
        <fullName evidence="4">Pilus assembly protein PilO</fullName>
    </submittedName>
</protein>
<evidence type="ECO:0000256" key="1">
    <source>
        <dbReference type="SAM" id="Coils"/>
    </source>
</evidence>
<dbReference type="InterPro" id="IPR014717">
    <property type="entry name" value="Transl_elong_EF1B/ribsomal_bS6"/>
</dbReference>
<dbReference type="Proteomes" id="UP000318453">
    <property type="component" value="Chromosome"/>
</dbReference>
<evidence type="ECO:0000256" key="3">
    <source>
        <dbReference type="SAM" id="Phobius"/>
    </source>
</evidence>
<dbReference type="Gene3D" id="3.30.70.60">
    <property type="match status" value="1"/>
</dbReference>
<feature type="coiled-coil region" evidence="1">
    <location>
        <begin position="53"/>
        <end position="104"/>
    </location>
</feature>
<keyword evidence="3" id="KW-0472">Membrane</keyword>
<dbReference type="EMBL" id="CP042326">
    <property type="protein sequence ID" value="QDZ38889.1"/>
    <property type="molecule type" value="Genomic_DNA"/>
</dbReference>
<dbReference type="RefSeq" id="WP_146294500.1">
    <property type="nucleotide sequence ID" value="NZ_CP042326.1"/>
</dbReference>
<organism evidence="4 5">
    <name type="scientific">Euhalothece natronophila Z-M001</name>
    <dbReference type="NCBI Taxonomy" id="522448"/>
    <lineage>
        <taxon>Bacteria</taxon>
        <taxon>Bacillati</taxon>
        <taxon>Cyanobacteriota</taxon>
        <taxon>Cyanophyceae</taxon>
        <taxon>Oscillatoriophycideae</taxon>
        <taxon>Chroococcales</taxon>
        <taxon>Halothecacae</taxon>
        <taxon>Halothece cluster</taxon>
        <taxon>Euhalothece</taxon>
    </lineage>
</organism>
<dbReference type="KEGG" id="enn:FRE64_02400"/>
<sequence length="263" mass="29713">MTFSDELPPEEQLEEEGGGYPEAFGITFTPLVSGITFGVLGLIAAIYLWFELVQPAQQEYDDLVSERNDLESQIEAQPDRRDRVGELEQEIEQVRSQQNQVLALLASQENLDTLLFDLDQTIQRTANQIGDVEIQGETTEFQLESFQPQMTSPEVVEDGSFGSAVDGRVQRQTYNLEVVGTYSQTQQLLRNLEQLQPLLLVNDFSTQLVEQPQGRFSPEENRLLAMTTPQLRSSFQLEAILPVDPEVLRELEEGGDENDNDED</sequence>
<feature type="transmembrane region" description="Helical" evidence="3">
    <location>
        <begin position="23"/>
        <end position="50"/>
    </location>
</feature>
<accession>A0A5B8NL81</accession>
<keyword evidence="1" id="KW-0175">Coiled coil</keyword>
<gene>
    <name evidence="4" type="ORF">FRE64_02400</name>
</gene>